<gene>
    <name evidence="5" type="ORF">MTR62_04350</name>
</gene>
<protein>
    <submittedName>
        <fullName evidence="5">Uncharacterized protein</fullName>
    </submittedName>
</protein>
<keyword evidence="2" id="KW-0548">Nucleotidyltransferase</keyword>
<dbReference type="InterPro" id="IPR005907">
    <property type="entry name" value="G1P_thy_trans_s"/>
</dbReference>
<evidence type="ECO:0000256" key="3">
    <source>
        <dbReference type="ARBA" id="ARBA00022842"/>
    </source>
</evidence>
<evidence type="ECO:0000313" key="5">
    <source>
        <dbReference type="EMBL" id="MCJ2181936.1"/>
    </source>
</evidence>
<keyword evidence="3" id="KW-0460">Magnesium</keyword>
<dbReference type="RefSeq" id="WP_407672605.1">
    <property type="nucleotide sequence ID" value="NZ_JALHLF010000009.1"/>
</dbReference>
<name>A0ABT0BAT9_9SPHN</name>
<accession>A0ABT0BAT9</accession>
<keyword evidence="6" id="KW-1185">Reference proteome</keyword>
<dbReference type="PANTHER" id="PTHR43532">
    <property type="entry name" value="GLUCOSE-1-PHOSPHATE THYMIDYLYLTRANSFERASE"/>
    <property type="match status" value="1"/>
</dbReference>
<feature type="region of interest" description="Disordered" evidence="4">
    <location>
        <begin position="155"/>
        <end position="208"/>
    </location>
</feature>
<dbReference type="PANTHER" id="PTHR43532:SF1">
    <property type="entry name" value="GLUCOSE-1-PHOSPHATE THYMIDYLYLTRANSFERASE 1"/>
    <property type="match status" value="1"/>
</dbReference>
<evidence type="ECO:0000256" key="4">
    <source>
        <dbReference type="SAM" id="MobiDB-lite"/>
    </source>
</evidence>
<proteinExistence type="predicted"/>
<dbReference type="SUPFAM" id="SSF53448">
    <property type="entry name" value="Nucleotide-diphospho-sugar transferases"/>
    <property type="match status" value="1"/>
</dbReference>
<reference evidence="5" key="1">
    <citation type="submission" date="2022-03" db="EMBL/GenBank/DDBJ databases">
        <title>Identification of a novel bacterium isolated from mangrove sediments.</title>
        <authorList>
            <person name="Pan X."/>
        </authorList>
    </citation>
    <scope>NUCLEOTIDE SEQUENCE</scope>
    <source>
        <strain evidence="5">B1949</strain>
    </source>
</reference>
<dbReference type="InterPro" id="IPR029044">
    <property type="entry name" value="Nucleotide-diphossugar_trans"/>
</dbReference>
<evidence type="ECO:0000256" key="2">
    <source>
        <dbReference type="ARBA" id="ARBA00022695"/>
    </source>
</evidence>
<dbReference type="EMBL" id="JALHLF010000009">
    <property type="protein sequence ID" value="MCJ2181936.1"/>
    <property type="molecule type" value="Genomic_DNA"/>
</dbReference>
<evidence type="ECO:0000256" key="1">
    <source>
        <dbReference type="ARBA" id="ARBA00022679"/>
    </source>
</evidence>
<dbReference type="Proteomes" id="UP001162881">
    <property type="component" value="Unassembled WGS sequence"/>
</dbReference>
<sequence length="208" mass="22607">MRPAHWTSPTGCSRAPRDLPAFRYLRGEGEQWGLSITYAEQPRLEGLARAYVIWADFVGSPPSARVFAYHANDPERYGVVSFDAGEFVRVRETRQSFKVASLRKSPFSRALPGLSNWSGRVIGWVSPIKRGISGACSKADAPVPAHRRFRARGRPAPACHGRHTPAAPQAGLAAPQAYAPGGGADRRRQTGRFSLRLRTGSIAATPSS</sequence>
<comment type="caution">
    <text evidence="5">The sequence shown here is derived from an EMBL/GenBank/DDBJ whole genome shotgun (WGS) entry which is preliminary data.</text>
</comment>
<evidence type="ECO:0000313" key="6">
    <source>
        <dbReference type="Proteomes" id="UP001162881"/>
    </source>
</evidence>
<feature type="compositionally biased region" description="Low complexity" evidence="4">
    <location>
        <begin position="165"/>
        <end position="179"/>
    </location>
</feature>
<organism evidence="5 6">
    <name type="scientific">Novosphingobium organovorum</name>
    <dbReference type="NCBI Taxonomy" id="2930092"/>
    <lineage>
        <taxon>Bacteria</taxon>
        <taxon>Pseudomonadati</taxon>
        <taxon>Pseudomonadota</taxon>
        <taxon>Alphaproteobacteria</taxon>
        <taxon>Sphingomonadales</taxon>
        <taxon>Sphingomonadaceae</taxon>
        <taxon>Novosphingobium</taxon>
    </lineage>
</organism>
<keyword evidence="1" id="KW-0808">Transferase</keyword>